<name>A0A5N7BHA8_9EURO</name>
<sequence>MTTQLSNFSIASSIVSDFLAEKISHLAPERDMLITYRDGLFEAMDNQNIDCTKFHEELSNVVDQIAPIQSDLQVLKRQKISIEHGLRLRH</sequence>
<protein>
    <submittedName>
        <fullName evidence="1">Uncharacterized protein</fullName>
    </submittedName>
</protein>
<evidence type="ECO:0000313" key="2">
    <source>
        <dbReference type="Proteomes" id="UP000326198"/>
    </source>
</evidence>
<gene>
    <name evidence="1" type="ORF">BDV26DRAFT_255870</name>
</gene>
<dbReference type="EMBL" id="ML736173">
    <property type="protein sequence ID" value="KAE8381172.1"/>
    <property type="molecule type" value="Genomic_DNA"/>
</dbReference>
<accession>A0A5N7BHA8</accession>
<reference evidence="1 2" key="1">
    <citation type="submission" date="2019-04" db="EMBL/GenBank/DDBJ databases">
        <title>Friends and foes A comparative genomics studyof 23 Aspergillus species from section Flavi.</title>
        <authorList>
            <consortium name="DOE Joint Genome Institute"/>
            <person name="Kjaerbolling I."/>
            <person name="Vesth T."/>
            <person name="Frisvad J.C."/>
            <person name="Nybo J.L."/>
            <person name="Theobald S."/>
            <person name="Kildgaard S."/>
            <person name="Isbrandt T."/>
            <person name="Kuo A."/>
            <person name="Sato A."/>
            <person name="Lyhne E.K."/>
            <person name="Kogle M.E."/>
            <person name="Wiebenga A."/>
            <person name="Kun R.S."/>
            <person name="Lubbers R.J."/>
            <person name="Makela M.R."/>
            <person name="Barry K."/>
            <person name="Chovatia M."/>
            <person name="Clum A."/>
            <person name="Daum C."/>
            <person name="Haridas S."/>
            <person name="He G."/>
            <person name="LaButti K."/>
            <person name="Lipzen A."/>
            <person name="Mondo S."/>
            <person name="Riley R."/>
            <person name="Salamov A."/>
            <person name="Simmons B.A."/>
            <person name="Magnuson J.K."/>
            <person name="Henrissat B."/>
            <person name="Mortensen U.H."/>
            <person name="Larsen T.O."/>
            <person name="Devries R.P."/>
            <person name="Grigoriev I.V."/>
            <person name="Machida M."/>
            <person name="Baker S.E."/>
            <person name="Andersen M.R."/>
        </authorList>
    </citation>
    <scope>NUCLEOTIDE SEQUENCE [LARGE SCALE GENOMIC DNA]</scope>
    <source>
        <strain evidence="1 2">IBT 29228</strain>
    </source>
</reference>
<dbReference type="Proteomes" id="UP000326198">
    <property type="component" value="Unassembled WGS sequence"/>
</dbReference>
<evidence type="ECO:0000313" key="1">
    <source>
        <dbReference type="EMBL" id="KAE8381172.1"/>
    </source>
</evidence>
<proteinExistence type="predicted"/>
<organism evidence="1 2">
    <name type="scientific">Aspergillus bertholletiae</name>
    <dbReference type="NCBI Taxonomy" id="1226010"/>
    <lineage>
        <taxon>Eukaryota</taxon>
        <taxon>Fungi</taxon>
        <taxon>Dikarya</taxon>
        <taxon>Ascomycota</taxon>
        <taxon>Pezizomycotina</taxon>
        <taxon>Eurotiomycetes</taxon>
        <taxon>Eurotiomycetidae</taxon>
        <taxon>Eurotiales</taxon>
        <taxon>Aspergillaceae</taxon>
        <taxon>Aspergillus</taxon>
        <taxon>Aspergillus subgen. Circumdati</taxon>
    </lineage>
</organism>
<keyword evidence="2" id="KW-1185">Reference proteome</keyword>
<dbReference type="AlphaFoldDB" id="A0A5N7BHA8"/>